<reference evidence="2 3" key="1">
    <citation type="submission" date="2017-07" db="EMBL/GenBank/DDBJ databases">
        <title>Leptospira spp. isolated from tropical soils.</title>
        <authorList>
            <person name="Thibeaux R."/>
            <person name="Iraola G."/>
            <person name="Ferres I."/>
            <person name="Bierque E."/>
            <person name="Girault D."/>
            <person name="Soupe-Gilbert M.-E."/>
            <person name="Picardeau M."/>
            <person name="Goarant C."/>
        </authorList>
    </citation>
    <scope>NUCLEOTIDE SEQUENCE [LARGE SCALE GENOMIC DNA]</scope>
    <source>
        <strain evidence="2 3">MCA1-C-A1</strain>
    </source>
</reference>
<comment type="caution">
    <text evidence="2">The sequence shown here is derived from an EMBL/GenBank/DDBJ whole genome shotgun (WGS) entry which is preliminary data.</text>
</comment>
<sequence>MGFSFIKRTILLSFLLSSIAVFGEEQTIYLKNGQILRGEVIHQTATSIQIKITDGKIRQLNKIEIQRVSYKEPTTKELKDSEDKLKQKTQEPQPPIVEPSPQEPPKKNVTNFQLDQTKRHDLEIFGGIGYGYYKPDSETFLLRMQNTLNLLTASNPTITEKPSYKAGLSNHYGLTYTYRRLSGSFSGSNFRSDTTLNTLTINSANEFNTTNGTFPEKQTTIKADISYLAFTNSRFDLRPSVGYFQFWGNTDDTNTSLKAYSSSGLYLYGNYFFQVFEQMKGPSLGLKSTIRTGERIENRIELYYLSLKGNQDNTIHATVFPDSSSAFYGEVAQKSAWSAKGFQLSYKFVYRITPVFSLWAGISAYEWKYNLDQTSNEIRYAFDSSTPRAPGDALLNDLLQTAIGKGATSVSKSNSLDFGVMYRLDFLRQ</sequence>
<proteinExistence type="predicted"/>
<name>A0A2M9XGA5_9LEPT</name>
<organism evidence="2 3">
    <name type="scientific">Leptospira hartskeerlii</name>
    <dbReference type="NCBI Taxonomy" id="2023177"/>
    <lineage>
        <taxon>Bacteria</taxon>
        <taxon>Pseudomonadati</taxon>
        <taxon>Spirochaetota</taxon>
        <taxon>Spirochaetia</taxon>
        <taxon>Leptospirales</taxon>
        <taxon>Leptospiraceae</taxon>
        <taxon>Leptospira</taxon>
    </lineage>
</organism>
<evidence type="ECO:0000256" key="1">
    <source>
        <dbReference type="SAM" id="MobiDB-lite"/>
    </source>
</evidence>
<feature type="compositionally biased region" description="Pro residues" evidence="1">
    <location>
        <begin position="92"/>
        <end position="103"/>
    </location>
</feature>
<dbReference type="AlphaFoldDB" id="A0A2M9XGA5"/>
<dbReference type="OrthoDB" id="316314at2"/>
<accession>A0A2M9XGA5</accession>
<dbReference type="NCBIfam" id="NF047433">
    <property type="entry name" value="Lepto_7_Nterm"/>
    <property type="match status" value="1"/>
</dbReference>
<dbReference type="EMBL" id="NPDN01000002">
    <property type="protein sequence ID" value="PJZ26725.1"/>
    <property type="molecule type" value="Genomic_DNA"/>
</dbReference>
<feature type="region of interest" description="Disordered" evidence="1">
    <location>
        <begin position="72"/>
        <end position="109"/>
    </location>
</feature>
<gene>
    <name evidence="2" type="ORF">CH357_04355</name>
</gene>
<keyword evidence="3" id="KW-1185">Reference proteome</keyword>
<dbReference type="Proteomes" id="UP000232196">
    <property type="component" value="Unassembled WGS sequence"/>
</dbReference>
<evidence type="ECO:0000313" key="3">
    <source>
        <dbReference type="Proteomes" id="UP000232196"/>
    </source>
</evidence>
<protein>
    <submittedName>
        <fullName evidence="2">Uncharacterized protein</fullName>
    </submittedName>
</protein>
<evidence type="ECO:0000313" key="2">
    <source>
        <dbReference type="EMBL" id="PJZ26725.1"/>
    </source>
</evidence>
<feature type="compositionally biased region" description="Basic and acidic residues" evidence="1">
    <location>
        <begin position="72"/>
        <end position="89"/>
    </location>
</feature>